<accession>A0ABX2KBZ6</accession>
<organism evidence="1 2">
    <name type="scientific">Azospirillum melinis</name>
    <dbReference type="NCBI Taxonomy" id="328839"/>
    <lineage>
        <taxon>Bacteria</taxon>
        <taxon>Pseudomonadati</taxon>
        <taxon>Pseudomonadota</taxon>
        <taxon>Alphaproteobacteria</taxon>
        <taxon>Rhodospirillales</taxon>
        <taxon>Azospirillaceae</taxon>
        <taxon>Azospirillum</taxon>
    </lineage>
</organism>
<keyword evidence="2" id="KW-1185">Reference proteome</keyword>
<dbReference type="EMBL" id="WHOS01000014">
    <property type="protein sequence ID" value="NUB00223.1"/>
    <property type="molecule type" value="Genomic_DNA"/>
</dbReference>
<name>A0ABX2KBZ6_9PROT</name>
<dbReference type="Proteomes" id="UP000605086">
    <property type="component" value="Unassembled WGS sequence"/>
</dbReference>
<comment type="caution">
    <text evidence="1">The sequence shown here is derived from an EMBL/GenBank/DDBJ whole genome shotgun (WGS) entry which is preliminary data.</text>
</comment>
<dbReference type="RefSeq" id="WP_174471460.1">
    <property type="nucleotide sequence ID" value="NZ_JAGINN010000005.1"/>
</dbReference>
<proteinExistence type="predicted"/>
<gene>
    <name evidence="1" type="ORF">GBZ48_13090</name>
</gene>
<reference evidence="1 2" key="1">
    <citation type="submission" date="2019-10" db="EMBL/GenBank/DDBJ databases">
        <title>Genome sequence of Azospirillum melinis.</title>
        <authorList>
            <person name="Ambrosini A."/>
            <person name="Sant'Anna F.H."/>
            <person name="Cassan F.D."/>
            <person name="Souza E.M."/>
            <person name="Passaglia L.M.P."/>
        </authorList>
    </citation>
    <scope>NUCLEOTIDE SEQUENCE [LARGE SCALE GENOMIC DNA]</scope>
    <source>
        <strain evidence="1 2">TMCY0552</strain>
    </source>
</reference>
<evidence type="ECO:0000313" key="1">
    <source>
        <dbReference type="EMBL" id="NUB00223.1"/>
    </source>
</evidence>
<protein>
    <submittedName>
        <fullName evidence="1">Uncharacterized protein</fullName>
    </submittedName>
</protein>
<evidence type="ECO:0000313" key="2">
    <source>
        <dbReference type="Proteomes" id="UP000605086"/>
    </source>
</evidence>
<sequence length="87" mass="9681">MQDTDRQGTDRQKRLRAVIDLLPLGKRQKALAMESIDSISADEQIDMLALYDRTISHLPAALEAVRRLRGIAPIVQVADPSPSDTEQ</sequence>